<feature type="non-terminal residue" evidence="1">
    <location>
        <position position="110"/>
    </location>
</feature>
<organism evidence="1 2">
    <name type="scientific">Spiromyces aspiralis</name>
    <dbReference type="NCBI Taxonomy" id="68401"/>
    <lineage>
        <taxon>Eukaryota</taxon>
        <taxon>Fungi</taxon>
        <taxon>Fungi incertae sedis</taxon>
        <taxon>Zoopagomycota</taxon>
        <taxon>Kickxellomycotina</taxon>
        <taxon>Kickxellomycetes</taxon>
        <taxon>Kickxellales</taxon>
        <taxon>Kickxellaceae</taxon>
        <taxon>Spiromyces</taxon>
    </lineage>
</organism>
<evidence type="ECO:0000313" key="2">
    <source>
        <dbReference type="Proteomes" id="UP001145114"/>
    </source>
</evidence>
<protein>
    <submittedName>
        <fullName evidence="1">Uncharacterized protein</fullName>
    </submittedName>
</protein>
<gene>
    <name evidence="1" type="ORF">EV182_006125</name>
</gene>
<name>A0ACC1HP73_9FUNG</name>
<comment type="caution">
    <text evidence="1">The sequence shown here is derived from an EMBL/GenBank/DDBJ whole genome shotgun (WGS) entry which is preliminary data.</text>
</comment>
<accession>A0ACC1HP73</accession>
<dbReference type="EMBL" id="JAMZIH010002411">
    <property type="protein sequence ID" value="KAJ1677461.1"/>
    <property type="molecule type" value="Genomic_DNA"/>
</dbReference>
<evidence type="ECO:0000313" key="1">
    <source>
        <dbReference type="EMBL" id="KAJ1677461.1"/>
    </source>
</evidence>
<keyword evidence="2" id="KW-1185">Reference proteome</keyword>
<feature type="non-terminal residue" evidence="1">
    <location>
        <position position="1"/>
    </location>
</feature>
<reference evidence="1" key="1">
    <citation type="submission" date="2022-06" db="EMBL/GenBank/DDBJ databases">
        <title>Phylogenomic reconstructions and comparative analyses of Kickxellomycotina fungi.</title>
        <authorList>
            <person name="Reynolds N.K."/>
            <person name="Stajich J.E."/>
            <person name="Barry K."/>
            <person name="Grigoriev I.V."/>
            <person name="Crous P."/>
            <person name="Smith M.E."/>
        </authorList>
    </citation>
    <scope>NUCLEOTIDE SEQUENCE</scope>
    <source>
        <strain evidence="1">RSA 2271</strain>
    </source>
</reference>
<dbReference type="Proteomes" id="UP001145114">
    <property type="component" value="Unassembled WGS sequence"/>
</dbReference>
<proteinExistence type="predicted"/>
<sequence>DEALGCFMLKQLPEYKDAKIIRSRNPEELAKCDIVIDVGGIYNHDEKRYDHHQRGFEVTFSDEYSTKLSSAGLVYKQVLDFGTVTLMRDASSNWRWSFIEGVDAIDNGKS</sequence>